<evidence type="ECO:0000256" key="7">
    <source>
        <dbReference type="ARBA" id="ARBA00023136"/>
    </source>
</evidence>
<protein>
    <recommendedName>
        <fullName evidence="11">Glycosyltransferase RgtA/B/C/D-like domain-containing protein</fullName>
    </recommendedName>
</protein>
<evidence type="ECO:0000256" key="8">
    <source>
        <dbReference type="SAM" id="Phobius"/>
    </source>
</evidence>
<organism evidence="9 10">
    <name type="scientific">Candidatus Falkowbacteria bacterium RBG_13_39_14</name>
    <dbReference type="NCBI Taxonomy" id="1797985"/>
    <lineage>
        <taxon>Bacteria</taxon>
        <taxon>Candidatus Falkowiibacteriota</taxon>
    </lineage>
</organism>
<evidence type="ECO:0000256" key="5">
    <source>
        <dbReference type="ARBA" id="ARBA00022692"/>
    </source>
</evidence>
<dbReference type="Proteomes" id="UP000178323">
    <property type="component" value="Unassembled WGS sequence"/>
</dbReference>
<dbReference type="GO" id="GO:0009103">
    <property type="term" value="P:lipopolysaccharide biosynthetic process"/>
    <property type="evidence" value="ECO:0007669"/>
    <property type="project" value="UniProtKB-ARBA"/>
</dbReference>
<accession>A0A1F5S636</accession>
<dbReference type="STRING" id="1797985.A2Y83_00945"/>
<feature type="transmembrane region" description="Helical" evidence="8">
    <location>
        <begin position="90"/>
        <end position="109"/>
    </location>
</feature>
<dbReference type="AlphaFoldDB" id="A0A1F5S636"/>
<evidence type="ECO:0000256" key="1">
    <source>
        <dbReference type="ARBA" id="ARBA00004651"/>
    </source>
</evidence>
<feature type="transmembrane region" description="Helical" evidence="8">
    <location>
        <begin position="17"/>
        <end position="34"/>
    </location>
</feature>
<feature type="transmembrane region" description="Helical" evidence="8">
    <location>
        <begin position="522"/>
        <end position="541"/>
    </location>
</feature>
<feature type="transmembrane region" description="Helical" evidence="8">
    <location>
        <begin position="249"/>
        <end position="265"/>
    </location>
</feature>
<feature type="transmembrane region" description="Helical" evidence="8">
    <location>
        <begin position="115"/>
        <end position="134"/>
    </location>
</feature>
<dbReference type="EMBL" id="MFFS01000038">
    <property type="protein sequence ID" value="OGF22154.1"/>
    <property type="molecule type" value="Genomic_DNA"/>
</dbReference>
<feature type="transmembrane region" description="Helical" evidence="8">
    <location>
        <begin position="492"/>
        <end position="510"/>
    </location>
</feature>
<evidence type="ECO:0000256" key="2">
    <source>
        <dbReference type="ARBA" id="ARBA00022475"/>
    </source>
</evidence>
<evidence type="ECO:0000256" key="4">
    <source>
        <dbReference type="ARBA" id="ARBA00022679"/>
    </source>
</evidence>
<name>A0A1F5S636_9BACT</name>
<keyword evidence="3" id="KW-0328">Glycosyltransferase</keyword>
<gene>
    <name evidence="9" type="ORF">A2Y83_00945</name>
</gene>
<dbReference type="GO" id="GO:0005886">
    <property type="term" value="C:plasma membrane"/>
    <property type="evidence" value="ECO:0007669"/>
    <property type="project" value="UniProtKB-SubCell"/>
</dbReference>
<keyword evidence="2" id="KW-1003">Cell membrane</keyword>
<feature type="transmembrane region" description="Helical" evidence="8">
    <location>
        <begin position="165"/>
        <end position="187"/>
    </location>
</feature>
<dbReference type="PANTHER" id="PTHR33908">
    <property type="entry name" value="MANNOSYLTRANSFERASE YKCB-RELATED"/>
    <property type="match status" value="1"/>
</dbReference>
<dbReference type="GO" id="GO:0016763">
    <property type="term" value="F:pentosyltransferase activity"/>
    <property type="evidence" value="ECO:0007669"/>
    <property type="project" value="TreeGrafter"/>
</dbReference>
<evidence type="ECO:0000313" key="9">
    <source>
        <dbReference type="EMBL" id="OGF22154.1"/>
    </source>
</evidence>
<keyword evidence="4" id="KW-0808">Transferase</keyword>
<evidence type="ECO:0000256" key="6">
    <source>
        <dbReference type="ARBA" id="ARBA00022989"/>
    </source>
</evidence>
<dbReference type="InterPro" id="IPR050297">
    <property type="entry name" value="LipidA_mod_glycosyltrf_83"/>
</dbReference>
<evidence type="ECO:0000313" key="10">
    <source>
        <dbReference type="Proteomes" id="UP000178323"/>
    </source>
</evidence>
<feature type="transmembrane region" description="Helical" evidence="8">
    <location>
        <begin position="397"/>
        <end position="419"/>
    </location>
</feature>
<keyword evidence="5 8" id="KW-0812">Transmembrane</keyword>
<feature type="transmembrane region" description="Helical" evidence="8">
    <location>
        <begin position="272"/>
        <end position="289"/>
    </location>
</feature>
<feature type="transmembrane region" description="Helical" evidence="8">
    <location>
        <begin position="225"/>
        <end position="243"/>
    </location>
</feature>
<evidence type="ECO:0000256" key="3">
    <source>
        <dbReference type="ARBA" id="ARBA00022676"/>
    </source>
</evidence>
<feature type="transmembrane region" description="Helical" evidence="8">
    <location>
        <begin position="452"/>
        <end position="472"/>
    </location>
</feature>
<reference evidence="9 10" key="1">
    <citation type="journal article" date="2016" name="Nat. Commun.">
        <title>Thousands of microbial genomes shed light on interconnected biogeochemical processes in an aquifer system.</title>
        <authorList>
            <person name="Anantharaman K."/>
            <person name="Brown C.T."/>
            <person name="Hug L.A."/>
            <person name="Sharon I."/>
            <person name="Castelle C.J."/>
            <person name="Probst A.J."/>
            <person name="Thomas B.C."/>
            <person name="Singh A."/>
            <person name="Wilkins M.J."/>
            <person name="Karaoz U."/>
            <person name="Brodie E.L."/>
            <person name="Williams K.H."/>
            <person name="Hubbard S.S."/>
            <person name="Banfield J.F."/>
        </authorList>
    </citation>
    <scope>NUCLEOTIDE SEQUENCE [LARGE SCALE GENOMIC DNA]</scope>
</reference>
<comment type="caution">
    <text evidence="9">The sequence shown here is derived from an EMBL/GenBank/DDBJ whole genome shotgun (WGS) entry which is preliminary data.</text>
</comment>
<dbReference type="PANTHER" id="PTHR33908:SF11">
    <property type="entry name" value="MEMBRANE PROTEIN"/>
    <property type="match status" value="1"/>
</dbReference>
<keyword evidence="7 8" id="KW-0472">Membrane</keyword>
<sequence>MWLNFNMKNFLKLFKSPLLYLSIIAVGFFFIYSYPRMVLPLINLSPDENANYFFSKLAAEKGTLMSYERLNEGIAPIVHPRSINVNQENYLVPGSFLGIILIYGFFAKIFGSNAIIFLTPFFACLGALFFYGIIKRIFSWQAAFISSSLMLAHPAFWYYSTRSMFHNVLFVSLLLIGIYFLILLPSLEHGTAAGKKSQIQNNPPIRRAGKPQINSKFKIQKKSMMLKYASIILAGLFIGLALIVRTSEAPWVFGALLVIWLFYFRKVRLFEVILLLSAIALPFIPIIYYNQSLYGSPILTGYANLHKGEESVNVAKEDSLSGECDNQEAICKISFLAGETERGLTPLKGVRPQKESTVFNKIREIVIRSVPTSFDLNINLRTAARNFKNYYLKFFKWLSLLTLAGAGFFILRLIAAIALKLARRKKSLIDMPGGKIEEFFGKTSKEEFKAQFAYLLLFALISAYLIVYYGSWVFNDAPDPKLITIGTSYTRYWLPVYVMGLPFIGFLLEKLSSALKFRFPKFIFMSIASIALAAYCAILAYRAPYEGIGAQFKGIAEYNYKKEQVLHLTEEDSLIIGAYYDKLFFPYRKVIESKMYDEESVKKNLPILIARTPVYYYSFGLQEKDIDFINRVHLADYGVKLSEGRNIFNDEMLWEIVKK</sequence>
<proteinExistence type="predicted"/>
<keyword evidence="6 8" id="KW-1133">Transmembrane helix</keyword>
<comment type="subcellular location">
    <subcellularLocation>
        <location evidence="1">Cell membrane</location>
        <topology evidence="1">Multi-pass membrane protein</topology>
    </subcellularLocation>
</comment>
<evidence type="ECO:0008006" key="11">
    <source>
        <dbReference type="Google" id="ProtNLM"/>
    </source>
</evidence>